<organism evidence="1 2">
    <name type="scientific">Schaalia odontolytica</name>
    <dbReference type="NCBI Taxonomy" id="1660"/>
    <lineage>
        <taxon>Bacteria</taxon>
        <taxon>Bacillati</taxon>
        <taxon>Actinomycetota</taxon>
        <taxon>Actinomycetes</taxon>
        <taxon>Actinomycetales</taxon>
        <taxon>Actinomycetaceae</taxon>
        <taxon>Schaalia</taxon>
    </lineage>
</organism>
<evidence type="ECO:0000313" key="1">
    <source>
        <dbReference type="EMBL" id="KSW10199.1"/>
    </source>
</evidence>
<accession>A0A0V8RPT2</accession>
<name>A0A0V8RPT2_9ACTO</name>
<sequence>MTTIEALKKKHNRTTNVRKGLNALAFLAPMTATVPEAITDAGGALKEIPTDFLPLGLISTDGITNSADANTEDVEALGYAEAVRTDLTKAPKTVKFTVLEPIRKTIQQLVYGIDLSQTKASKTTGEIVFDEAATPALAEYRLLMVMADGPAADEWIVGRCYPRVKLSSLPDEKWAASDAIQFDLEFSAFMDETAGTSCRHYIGGSGAIRHRDVIGFDQAN</sequence>
<proteinExistence type="predicted"/>
<evidence type="ECO:0000313" key="2">
    <source>
        <dbReference type="Proteomes" id="UP000054686"/>
    </source>
</evidence>
<reference evidence="1 2" key="1">
    <citation type="submission" date="2015-10" db="EMBL/GenBank/DDBJ databases">
        <title>Draft Genome of Actinomyces odontolyticus subsp. actinosynbacter strain XH001.</title>
        <authorList>
            <person name="Mclean J.S."/>
            <person name="He X."/>
        </authorList>
    </citation>
    <scope>NUCLEOTIDE SEQUENCE [LARGE SCALE GENOMIC DNA]</scope>
    <source>
        <strain evidence="1 2">XH001</strain>
    </source>
</reference>
<dbReference type="AlphaFoldDB" id="A0A0V8RPT2"/>
<comment type="caution">
    <text evidence="1">The sequence shown here is derived from an EMBL/GenBank/DDBJ whole genome shotgun (WGS) entry which is preliminary data.</text>
</comment>
<dbReference type="EMBL" id="LLVT01000004">
    <property type="protein sequence ID" value="KSW10199.1"/>
    <property type="molecule type" value="Genomic_DNA"/>
</dbReference>
<gene>
    <name evidence="1" type="ORF">APY09_09340</name>
</gene>
<evidence type="ECO:0008006" key="3">
    <source>
        <dbReference type="Google" id="ProtNLM"/>
    </source>
</evidence>
<dbReference type="RefSeq" id="WP_060567549.1">
    <property type="nucleotide sequence ID" value="NZ_CP040006.1"/>
</dbReference>
<dbReference type="OrthoDB" id="3258907at2"/>
<dbReference type="Proteomes" id="UP000054686">
    <property type="component" value="Unassembled WGS sequence"/>
</dbReference>
<protein>
    <recommendedName>
        <fullName evidence="3">Phage tail protein</fullName>
    </recommendedName>
</protein>